<dbReference type="Proteomes" id="UP000199513">
    <property type="component" value="Unassembled WGS sequence"/>
</dbReference>
<dbReference type="EMBL" id="FONY01000025">
    <property type="protein sequence ID" value="SFF31230.1"/>
    <property type="molecule type" value="Genomic_DNA"/>
</dbReference>
<name>A0A1I2HPK0_9BACT</name>
<evidence type="ECO:0000313" key="2">
    <source>
        <dbReference type="EMBL" id="SFF31230.1"/>
    </source>
</evidence>
<evidence type="ECO:0008006" key="4">
    <source>
        <dbReference type="Google" id="ProtNLM"/>
    </source>
</evidence>
<protein>
    <recommendedName>
        <fullName evidence="4">Adhesin</fullName>
    </recommendedName>
</protein>
<reference evidence="2 3" key="1">
    <citation type="submission" date="2016-10" db="EMBL/GenBank/DDBJ databases">
        <authorList>
            <person name="de Groot N.N."/>
        </authorList>
    </citation>
    <scope>NUCLEOTIDE SEQUENCE [LARGE SCALE GENOMIC DNA]</scope>
    <source>
        <strain>GEY</strain>
        <strain evidence="3">DSM 9560</strain>
    </source>
</reference>
<evidence type="ECO:0000256" key="1">
    <source>
        <dbReference type="SAM" id="MobiDB-lite"/>
    </source>
</evidence>
<dbReference type="STRING" id="1003.SAMN04488541_102521"/>
<dbReference type="OrthoDB" id="1117657at2"/>
<gene>
    <name evidence="2" type="ORF">SAMN04488541_102521</name>
</gene>
<organism evidence="2 3">
    <name type="scientific">Thermoflexibacter ruber</name>
    <dbReference type="NCBI Taxonomy" id="1003"/>
    <lineage>
        <taxon>Bacteria</taxon>
        <taxon>Pseudomonadati</taxon>
        <taxon>Bacteroidota</taxon>
        <taxon>Cytophagia</taxon>
        <taxon>Cytophagales</taxon>
        <taxon>Thermoflexibacteraceae</taxon>
        <taxon>Thermoflexibacter</taxon>
    </lineage>
</organism>
<dbReference type="AlphaFoldDB" id="A0A1I2HPK0"/>
<sequence length="398" mass="44769">MKKIKVYKIAFFLFFVNVMYGVASPVIPIKREGDALEKVSKRIYQDAKVERNVEVRLTNKYGKINVIAWDRDSIKLTVDIYAVAKSKDEAEKILQRVQIQPVFDEKYFILTTEIIEKQGSGAVSQLIDNILDKSKEVIDKSNVEINITILLPETAKLILNNKYGDISFERNFKGSLQLTLAYGNVQANELPPLSTLNLLSSKAFISNFKSGRIAVKFGELNLRNVDRLYLESSSSMVNINEIKDLDMDSRNDELDIANAFSITGKTSFSKISIQEMRQKARLEMQAGSFKVRTLRSSFEWLDIQSKSTDIRIIPEENLAYQLDITGNPSEVVKGNANQSKPNNDTKNNASSLLNSLMNNRSNNPLNSYSPQTNLSNNSGNRGSRVIKIHANGGQVVVR</sequence>
<accession>A0A1I2HPK0</accession>
<feature type="region of interest" description="Disordered" evidence="1">
    <location>
        <begin position="331"/>
        <end position="384"/>
    </location>
</feature>
<keyword evidence="3" id="KW-1185">Reference proteome</keyword>
<dbReference type="RefSeq" id="WP_091546734.1">
    <property type="nucleotide sequence ID" value="NZ_FONY01000025.1"/>
</dbReference>
<proteinExistence type="predicted"/>
<feature type="compositionally biased region" description="Low complexity" evidence="1">
    <location>
        <begin position="347"/>
        <end position="383"/>
    </location>
</feature>
<evidence type="ECO:0000313" key="3">
    <source>
        <dbReference type="Proteomes" id="UP000199513"/>
    </source>
</evidence>
<feature type="compositionally biased region" description="Polar residues" evidence="1">
    <location>
        <begin position="335"/>
        <end position="346"/>
    </location>
</feature>